<organism evidence="1 2">
    <name type="scientific">Gymnopilus dilepis</name>
    <dbReference type="NCBI Taxonomy" id="231916"/>
    <lineage>
        <taxon>Eukaryota</taxon>
        <taxon>Fungi</taxon>
        <taxon>Dikarya</taxon>
        <taxon>Basidiomycota</taxon>
        <taxon>Agaricomycotina</taxon>
        <taxon>Agaricomycetes</taxon>
        <taxon>Agaricomycetidae</taxon>
        <taxon>Agaricales</taxon>
        <taxon>Agaricineae</taxon>
        <taxon>Hymenogastraceae</taxon>
        <taxon>Gymnopilus</taxon>
    </lineage>
</organism>
<comment type="caution">
    <text evidence="1">The sequence shown here is derived from an EMBL/GenBank/DDBJ whole genome shotgun (WGS) entry which is preliminary data.</text>
</comment>
<keyword evidence="2" id="KW-1185">Reference proteome</keyword>
<dbReference type="OrthoDB" id="2904962at2759"/>
<reference evidence="1 2" key="1">
    <citation type="journal article" date="2018" name="Evol. Lett.">
        <title>Horizontal gene cluster transfer increased hallucinogenic mushroom diversity.</title>
        <authorList>
            <person name="Reynolds H.T."/>
            <person name="Vijayakumar V."/>
            <person name="Gluck-Thaler E."/>
            <person name="Korotkin H.B."/>
            <person name="Matheny P.B."/>
            <person name="Slot J.C."/>
        </authorList>
    </citation>
    <scope>NUCLEOTIDE SEQUENCE [LARGE SCALE GENOMIC DNA]</scope>
    <source>
        <strain evidence="1 2">SRW20</strain>
    </source>
</reference>
<dbReference type="Proteomes" id="UP000284706">
    <property type="component" value="Unassembled WGS sequence"/>
</dbReference>
<sequence length="419" mass="47779">MVAPSDEHAWQLPLPFDLVFDIVNHIHCLHDDLTPTLRSLSATCHSLATICRPLKFERITIGTISDYFDLQPSLQLRKLATLLETTPEIHSYVKHLRVTDVTPPGSATWPYIRDDPDLRYILTRPYVNLRSLELHLNTAWPCLQQPLKNAFESCFSLPTLQKITIGHGLVVDYNFFAFFPQVSELEILKTLSVPHSLSHGVDAFCMPRRLSIAESEGPGTLSTVNIFDEASSLRLSNVEHLVAYISTARSECLEILLPRLVDTLTELEIHVSSVVEYSSTPLDLHGLHRLKNLIISTDVMPQGVTGRETLRRFMWLYTTLKTCPDPNSIVGIKVIIETKNMDLVKCLPWSCINDIFEQPRRWPNLVRIDICINNENQEDFRRYKVGSMEEMLHPEMPNLVRGDLLGICISDKRMVSWSI</sequence>
<accession>A0A409Y8R8</accession>
<protein>
    <recommendedName>
        <fullName evidence="3">F-box domain-containing protein</fullName>
    </recommendedName>
</protein>
<evidence type="ECO:0000313" key="2">
    <source>
        <dbReference type="Proteomes" id="UP000284706"/>
    </source>
</evidence>
<dbReference type="EMBL" id="NHYE01001073">
    <property type="protein sequence ID" value="PPQ99273.1"/>
    <property type="molecule type" value="Genomic_DNA"/>
</dbReference>
<evidence type="ECO:0008006" key="3">
    <source>
        <dbReference type="Google" id="ProtNLM"/>
    </source>
</evidence>
<name>A0A409Y8R8_9AGAR</name>
<evidence type="ECO:0000313" key="1">
    <source>
        <dbReference type="EMBL" id="PPQ99273.1"/>
    </source>
</evidence>
<dbReference type="InParanoid" id="A0A409Y8R8"/>
<gene>
    <name evidence="1" type="ORF">CVT26_014089</name>
</gene>
<proteinExistence type="predicted"/>
<dbReference type="AlphaFoldDB" id="A0A409Y8R8"/>